<dbReference type="EMBL" id="SSDS01000081">
    <property type="protein sequence ID" value="TXG76191.1"/>
    <property type="molecule type" value="Genomic_DNA"/>
</dbReference>
<proteinExistence type="predicted"/>
<protein>
    <submittedName>
        <fullName evidence="1">Uncharacterized protein</fullName>
    </submittedName>
</protein>
<accession>A0A5C7J3T1</accession>
<gene>
    <name evidence="1" type="ORF">E6Q11_05160</name>
</gene>
<sequence>MALEHLRLPHKGFRFWTTAGDDPDSDVRVSTGEVAYKIVEYTDSPETAIALCEAIDRRNLATARELSEFCKEMKERLMRF</sequence>
<dbReference type="AlphaFoldDB" id="A0A5C7J3T1"/>
<organism evidence="1 2">
    <name type="scientific">Candidatus Dojkabacteria bacterium</name>
    <dbReference type="NCBI Taxonomy" id="2099670"/>
    <lineage>
        <taxon>Bacteria</taxon>
        <taxon>Candidatus Dojkabacteria</taxon>
    </lineage>
</organism>
<evidence type="ECO:0000313" key="2">
    <source>
        <dbReference type="Proteomes" id="UP000321026"/>
    </source>
</evidence>
<name>A0A5C7J3T1_9BACT</name>
<evidence type="ECO:0000313" key="1">
    <source>
        <dbReference type="EMBL" id="TXG76191.1"/>
    </source>
</evidence>
<dbReference type="Proteomes" id="UP000321026">
    <property type="component" value="Unassembled WGS sequence"/>
</dbReference>
<reference evidence="1 2" key="1">
    <citation type="submission" date="2018-09" db="EMBL/GenBank/DDBJ databases">
        <title>Metagenome Assembled Genomes from an Advanced Water Purification Facility.</title>
        <authorList>
            <person name="Stamps B.W."/>
            <person name="Spear J.R."/>
        </authorList>
    </citation>
    <scope>NUCLEOTIDE SEQUENCE [LARGE SCALE GENOMIC DNA]</scope>
    <source>
        <strain evidence="1">Bin_63_2</strain>
    </source>
</reference>
<comment type="caution">
    <text evidence="1">The sequence shown here is derived from an EMBL/GenBank/DDBJ whole genome shotgun (WGS) entry which is preliminary data.</text>
</comment>